<dbReference type="AlphaFoldDB" id="A0A934J068"/>
<feature type="transmembrane region" description="Helical" evidence="5">
    <location>
        <begin position="198"/>
        <end position="217"/>
    </location>
</feature>
<sequence length="397" mass="41747">MRIEPQHRIYACFFFFAVTTGALMARLPDIQTHFGLTEGQLGLTMIGMAIGSLIALTVGAPIVEKLGFRTTAFFTTLGPAILFATIPWLPVAPAMFAVLFIVGLLAGALEINLNVEIDRLEAQSGKRYMNRAHGFWSVGFFVTALFGAMIRQSGVSAGLHMGAVALIVVVIGGWLIYGATNAPKKPQAAGEASGHHFAFPNLGLLPLCLIGFAAFLVEGAGIDWSAIYMRDVFAVEPFVGGMGLTLFAFFMAVMRLSADPIVSRYGPRNVAMVMLSFASLGALAVGVAPHPALALLGFALMGAGCSAVYPLAVSAAAQRTDRPAAVNVAALGQVSFVVFFLAPPLLGFVAEYIHIRASYLICLPLLLAGLWASSFALGTKKVDTPPGMPAEPLGPNG</sequence>
<dbReference type="InterPro" id="IPR036259">
    <property type="entry name" value="MFS_trans_sf"/>
</dbReference>
<dbReference type="RefSeq" id="WP_198877113.1">
    <property type="nucleotide sequence ID" value="NZ_JAEKMH010000003.1"/>
</dbReference>
<feature type="transmembrane region" description="Helical" evidence="5">
    <location>
        <begin position="9"/>
        <end position="27"/>
    </location>
</feature>
<evidence type="ECO:0000313" key="7">
    <source>
        <dbReference type="Proteomes" id="UP000602124"/>
    </source>
</evidence>
<protein>
    <submittedName>
        <fullName evidence="6">MFS transporter</fullName>
    </submittedName>
</protein>
<evidence type="ECO:0000256" key="5">
    <source>
        <dbReference type="SAM" id="Phobius"/>
    </source>
</evidence>
<reference evidence="6" key="1">
    <citation type="submission" date="2020-12" db="EMBL/GenBank/DDBJ databases">
        <title>Devosia sp. MSA67 isolated from Mo River.</title>
        <authorList>
            <person name="Ma F."/>
            <person name="Zi Z."/>
        </authorList>
    </citation>
    <scope>NUCLEOTIDE SEQUENCE</scope>
    <source>
        <strain evidence="6">MSA67</strain>
    </source>
</reference>
<feature type="transmembrane region" description="Helical" evidence="5">
    <location>
        <begin position="70"/>
        <end position="89"/>
    </location>
</feature>
<dbReference type="Pfam" id="PF07690">
    <property type="entry name" value="MFS_1"/>
    <property type="match status" value="1"/>
</dbReference>
<feature type="transmembrane region" description="Helical" evidence="5">
    <location>
        <begin position="95"/>
        <end position="113"/>
    </location>
</feature>
<gene>
    <name evidence="6" type="ORF">JEQ47_14295</name>
</gene>
<accession>A0A934J068</accession>
<feature type="transmembrane region" description="Helical" evidence="5">
    <location>
        <begin position="324"/>
        <end position="346"/>
    </location>
</feature>
<keyword evidence="2 5" id="KW-0812">Transmembrane</keyword>
<feature type="transmembrane region" description="Helical" evidence="5">
    <location>
        <begin position="237"/>
        <end position="258"/>
    </location>
</feature>
<feature type="transmembrane region" description="Helical" evidence="5">
    <location>
        <begin position="358"/>
        <end position="378"/>
    </location>
</feature>
<dbReference type="SUPFAM" id="SSF103473">
    <property type="entry name" value="MFS general substrate transporter"/>
    <property type="match status" value="1"/>
</dbReference>
<dbReference type="GO" id="GO:0022857">
    <property type="term" value="F:transmembrane transporter activity"/>
    <property type="evidence" value="ECO:0007669"/>
    <property type="project" value="InterPro"/>
</dbReference>
<dbReference type="Gene3D" id="1.20.1250.20">
    <property type="entry name" value="MFS general substrate transporter like domains"/>
    <property type="match status" value="1"/>
</dbReference>
<dbReference type="GO" id="GO:0016020">
    <property type="term" value="C:membrane"/>
    <property type="evidence" value="ECO:0007669"/>
    <property type="project" value="UniProtKB-SubCell"/>
</dbReference>
<dbReference type="InterPro" id="IPR011701">
    <property type="entry name" value="MFS"/>
</dbReference>
<organism evidence="6 7">
    <name type="scientific">Devosia sediminis</name>
    <dbReference type="NCBI Taxonomy" id="2798801"/>
    <lineage>
        <taxon>Bacteria</taxon>
        <taxon>Pseudomonadati</taxon>
        <taxon>Pseudomonadota</taxon>
        <taxon>Alphaproteobacteria</taxon>
        <taxon>Hyphomicrobiales</taxon>
        <taxon>Devosiaceae</taxon>
        <taxon>Devosia</taxon>
    </lineage>
</organism>
<feature type="transmembrane region" description="Helical" evidence="5">
    <location>
        <begin position="39"/>
        <end position="63"/>
    </location>
</feature>
<dbReference type="CDD" id="cd17393">
    <property type="entry name" value="MFS_MosC_like"/>
    <property type="match status" value="1"/>
</dbReference>
<evidence type="ECO:0000256" key="2">
    <source>
        <dbReference type="ARBA" id="ARBA00022692"/>
    </source>
</evidence>
<keyword evidence="3 5" id="KW-1133">Transmembrane helix</keyword>
<name>A0A934J068_9HYPH</name>
<feature type="transmembrane region" description="Helical" evidence="5">
    <location>
        <begin position="134"/>
        <end position="151"/>
    </location>
</feature>
<dbReference type="Proteomes" id="UP000602124">
    <property type="component" value="Unassembled WGS sequence"/>
</dbReference>
<dbReference type="Gene3D" id="1.20.1720.10">
    <property type="entry name" value="Multidrug resistance protein D"/>
    <property type="match status" value="1"/>
</dbReference>
<comment type="caution">
    <text evidence="6">The sequence shown here is derived from an EMBL/GenBank/DDBJ whole genome shotgun (WGS) entry which is preliminary data.</text>
</comment>
<feature type="transmembrane region" description="Helical" evidence="5">
    <location>
        <begin position="294"/>
        <end position="312"/>
    </location>
</feature>
<evidence type="ECO:0000256" key="4">
    <source>
        <dbReference type="ARBA" id="ARBA00023136"/>
    </source>
</evidence>
<evidence type="ECO:0000256" key="3">
    <source>
        <dbReference type="ARBA" id="ARBA00022989"/>
    </source>
</evidence>
<proteinExistence type="predicted"/>
<dbReference type="EMBL" id="JAEKMH010000003">
    <property type="protein sequence ID" value="MBJ3785893.1"/>
    <property type="molecule type" value="Genomic_DNA"/>
</dbReference>
<comment type="subcellular location">
    <subcellularLocation>
        <location evidence="1">Membrane</location>
        <topology evidence="1">Multi-pass membrane protein</topology>
    </subcellularLocation>
</comment>
<dbReference type="InterPro" id="IPR051788">
    <property type="entry name" value="MFS_Transporter"/>
</dbReference>
<dbReference type="PANTHER" id="PTHR23514">
    <property type="entry name" value="BYPASS OF STOP CODON PROTEIN 6"/>
    <property type="match status" value="1"/>
</dbReference>
<evidence type="ECO:0000313" key="6">
    <source>
        <dbReference type="EMBL" id="MBJ3785893.1"/>
    </source>
</evidence>
<feature type="transmembrane region" description="Helical" evidence="5">
    <location>
        <begin position="157"/>
        <end position="177"/>
    </location>
</feature>
<keyword evidence="4 5" id="KW-0472">Membrane</keyword>
<keyword evidence="7" id="KW-1185">Reference proteome</keyword>
<evidence type="ECO:0000256" key="1">
    <source>
        <dbReference type="ARBA" id="ARBA00004141"/>
    </source>
</evidence>
<feature type="transmembrane region" description="Helical" evidence="5">
    <location>
        <begin position="270"/>
        <end position="288"/>
    </location>
</feature>
<dbReference type="PANTHER" id="PTHR23514:SF13">
    <property type="entry name" value="INNER MEMBRANE PROTEIN YBJJ"/>
    <property type="match status" value="1"/>
</dbReference>